<name>A0ACD3RXE8_LARCR</name>
<keyword evidence="2" id="KW-1185">Reference proteome</keyword>
<proteinExistence type="predicted"/>
<reference evidence="1" key="1">
    <citation type="submission" date="2018-11" db="EMBL/GenBank/DDBJ databases">
        <title>The sequence and de novo assembly of Larimichthys crocea genome using PacBio and Hi-C technologies.</title>
        <authorList>
            <person name="Xu P."/>
            <person name="Chen B."/>
            <person name="Zhou Z."/>
            <person name="Ke Q."/>
            <person name="Wu Y."/>
            <person name="Bai H."/>
            <person name="Pu F."/>
        </authorList>
    </citation>
    <scope>NUCLEOTIDE SEQUENCE</scope>
    <source>
        <tissue evidence="1">Muscle</tissue>
    </source>
</reference>
<dbReference type="EMBL" id="CM011674">
    <property type="protein sequence ID" value="TMS23949.1"/>
    <property type="molecule type" value="Genomic_DNA"/>
</dbReference>
<evidence type="ECO:0000313" key="2">
    <source>
        <dbReference type="Proteomes" id="UP000793456"/>
    </source>
</evidence>
<gene>
    <name evidence="1" type="ORF">E3U43_009255</name>
</gene>
<comment type="caution">
    <text evidence="1">The sequence shown here is derived from an EMBL/GenBank/DDBJ whole genome shotgun (WGS) entry which is preliminary data.</text>
</comment>
<protein>
    <submittedName>
        <fullName evidence="1">Uncharacterized protein</fullName>
    </submittedName>
</protein>
<dbReference type="Proteomes" id="UP000793456">
    <property type="component" value="Chromosome I"/>
</dbReference>
<sequence>MIFGGSFLSLPEGISNHIMNSYFEEDNKVTEAVTLTLTHKCFSTFLPPVRSGKIKVFSYTLPPFHRSGALNLGLPGVLERYQSFGSMSSGATEGVGAPLRFLHKVGSNNPRVSLDSDMVVFLILTISPPC</sequence>
<evidence type="ECO:0000313" key="1">
    <source>
        <dbReference type="EMBL" id="TMS23949.1"/>
    </source>
</evidence>
<accession>A0ACD3RXE8</accession>
<organism evidence="1 2">
    <name type="scientific">Larimichthys crocea</name>
    <name type="common">Large yellow croaker</name>
    <name type="synonym">Pseudosciaena crocea</name>
    <dbReference type="NCBI Taxonomy" id="215358"/>
    <lineage>
        <taxon>Eukaryota</taxon>
        <taxon>Metazoa</taxon>
        <taxon>Chordata</taxon>
        <taxon>Craniata</taxon>
        <taxon>Vertebrata</taxon>
        <taxon>Euteleostomi</taxon>
        <taxon>Actinopterygii</taxon>
        <taxon>Neopterygii</taxon>
        <taxon>Teleostei</taxon>
        <taxon>Neoteleostei</taxon>
        <taxon>Acanthomorphata</taxon>
        <taxon>Eupercaria</taxon>
        <taxon>Sciaenidae</taxon>
        <taxon>Larimichthys</taxon>
    </lineage>
</organism>